<comment type="caution">
    <text evidence="1">The sequence shown here is derived from an EMBL/GenBank/DDBJ whole genome shotgun (WGS) entry which is preliminary data.</text>
</comment>
<dbReference type="Proteomes" id="UP001352852">
    <property type="component" value="Unassembled WGS sequence"/>
</dbReference>
<gene>
    <name evidence="1" type="ORF">CHARACLAT_030996</name>
</gene>
<reference evidence="1 2" key="1">
    <citation type="submission" date="2021-06" db="EMBL/GenBank/DDBJ databases">
        <authorList>
            <person name="Palmer J.M."/>
        </authorList>
    </citation>
    <scope>NUCLEOTIDE SEQUENCE [LARGE SCALE GENOMIC DNA]</scope>
    <source>
        <strain evidence="1 2">CL_MEX2019</strain>
        <tissue evidence="1">Muscle</tissue>
    </source>
</reference>
<protein>
    <submittedName>
        <fullName evidence="1">Uncharacterized protein</fullName>
    </submittedName>
</protein>
<proteinExistence type="predicted"/>
<sequence>MIDDRMTSLDPVEEFMSVCQQRDISALCPPPIPMNTGVEEKDLLERGGSYSDRGIMGSLPPFPQLLEWAVVSGWCWFPQQGGLQMIMSGLLSQAESSPPIIYSDVTTEELSYGPINIRTHRTRTKEFPPEPDIIYSSVR</sequence>
<keyword evidence="2" id="KW-1185">Reference proteome</keyword>
<evidence type="ECO:0000313" key="2">
    <source>
        <dbReference type="Proteomes" id="UP001352852"/>
    </source>
</evidence>
<organism evidence="1 2">
    <name type="scientific">Characodon lateralis</name>
    <dbReference type="NCBI Taxonomy" id="208331"/>
    <lineage>
        <taxon>Eukaryota</taxon>
        <taxon>Metazoa</taxon>
        <taxon>Chordata</taxon>
        <taxon>Craniata</taxon>
        <taxon>Vertebrata</taxon>
        <taxon>Euteleostomi</taxon>
        <taxon>Actinopterygii</taxon>
        <taxon>Neopterygii</taxon>
        <taxon>Teleostei</taxon>
        <taxon>Neoteleostei</taxon>
        <taxon>Acanthomorphata</taxon>
        <taxon>Ovalentaria</taxon>
        <taxon>Atherinomorphae</taxon>
        <taxon>Cyprinodontiformes</taxon>
        <taxon>Goodeidae</taxon>
        <taxon>Characodon</taxon>
    </lineage>
</organism>
<accession>A0ABU7EY79</accession>
<dbReference type="EMBL" id="JAHUTJ010070414">
    <property type="protein sequence ID" value="MED6292176.1"/>
    <property type="molecule type" value="Genomic_DNA"/>
</dbReference>
<evidence type="ECO:0000313" key="1">
    <source>
        <dbReference type="EMBL" id="MED6292176.1"/>
    </source>
</evidence>
<name>A0ABU7EY79_9TELE</name>